<dbReference type="SUPFAM" id="SSF103506">
    <property type="entry name" value="Mitochondrial carrier"/>
    <property type="match status" value="1"/>
</dbReference>
<comment type="caution">
    <text evidence="5">The sequence shown here is derived from an EMBL/GenBank/DDBJ whole genome shotgun (WGS) entry which is preliminary data.</text>
</comment>
<dbReference type="GO" id="GO:0016020">
    <property type="term" value="C:membrane"/>
    <property type="evidence" value="ECO:0007669"/>
    <property type="project" value="UniProtKB-SubCell"/>
</dbReference>
<dbReference type="InterPro" id="IPR023395">
    <property type="entry name" value="MCP_dom_sf"/>
</dbReference>
<sequence>MSASASASSAPPHGALAADGPRHRRYRDDDDVDDEARINAFLAEEGVPESRTVTASDITTALGILGYVVTTSSIRFVTNVVLLRLDCLAAVEGELHRDAAAAAAAAVQTRSTGAKTVSPPRRMSVLRWIRHLSHEDSGVSAFLRGGKAELVFAVSSLVEQTLVVKAMQLLFLTLSRRGATETSPGWSAVLAQVVMPALVASLLSWPMRTVRTTIRVNYMADTHLPTDTTAAQTPAPYRYASAWETWRRIRSRMGVRSLLVNGLDVDLASRAASLGLAWAAVQPASRWLRQVAMAKAGATTAGASSTPSVLVRLGQHRLVALGVLMAVAGSVNVLQRPFVVLRQRMALLPATAAEADGADGAKGVGAKEAATSRRAASARRGCRYTSGVACAMHVWRHEGVAALFAGLPLCLLVSTTVPLLQTFAGYPAAPLFTGTVV</sequence>
<evidence type="ECO:0000256" key="4">
    <source>
        <dbReference type="SAM" id="MobiDB-lite"/>
    </source>
</evidence>
<dbReference type="Proteomes" id="UP001430356">
    <property type="component" value="Unassembled WGS sequence"/>
</dbReference>
<dbReference type="Gene3D" id="1.50.40.10">
    <property type="entry name" value="Mitochondrial carrier domain"/>
    <property type="match status" value="1"/>
</dbReference>
<dbReference type="EMBL" id="JAECZO010000018">
    <property type="protein sequence ID" value="KAK7201660.1"/>
    <property type="molecule type" value="Genomic_DNA"/>
</dbReference>
<name>A0AAW0F646_9TRYP</name>
<evidence type="ECO:0000313" key="6">
    <source>
        <dbReference type="Proteomes" id="UP001430356"/>
    </source>
</evidence>
<feature type="region of interest" description="Disordered" evidence="4">
    <location>
        <begin position="1"/>
        <end position="28"/>
    </location>
</feature>
<feature type="compositionally biased region" description="Low complexity" evidence="4">
    <location>
        <begin position="1"/>
        <end position="10"/>
    </location>
</feature>
<accession>A0AAW0F646</accession>
<gene>
    <name evidence="5" type="ORF">NESM_000230900</name>
</gene>
<dbReference type="AlphaFoldDB" id="A0AAW0F646"/>
<evidence type="ECO:0000256" key="1">
    <source>
        <dbReference type="ARBA" id="ARBA00004370"/>
    </source>
</evidence>
<evidence type="ECO:0000256" key="2">
    <source>
        <dbReference type="ARBA" id="ARBA00022692"/>
    </source>
</evidence>
<organism evidence="5 6">
    <name type="scientific">Novymonas esmeraldas</name>
    <dbReference type="NCBI Taxonomy" id="1808958"/>
    <lineage>
        <taxon>Eukaryota</taxon>
        <taxon>Discoba</taxon>
        <taxon>Euglenozoa</taxon>
        <taxon>Kinetoplastea</taxon>
        <taxon>Metakinetoplastina</taxon>
        <taxon>Trypanosomatida</taxon>
        <taxon>Trypanosomatidae</taxon>
        <taxon>Novymonas</taxon>
    </lineage>
</organism>
<reference evidence="5 6" key="1">
    <citation type="journal article" date="2021" name="MBio">
        <title>A New Model Trypanosomatid, Novymonas esmeraldas: Genomic Perception of Its 'Candidatus Pandoraea novymonadis' Endosymbiont.</title>
        <authorList>
            <person name="Zakharova A."/>
            <person name="Saura A."/>
            <person name="Butenko A."/>
            <person name="Podesvova L."/>
            <person name="Warmusova S."/>
            <person name="Kostygov A.Y."/>
            <person name="Nenarokova A."/>
            <person name="Lukes J."/>
            <person name="Opperdoes F.R."/>
            <person name="Yurchenko V."/>
        </authorList>
    </citation>
    <scope>NUCLEOTIDE SEQUENCE [LARGE SCALE GENOMIC DNA]</scope>
    <source>
        <strain evidence="5 6">E262AT.01</strain>
    </source>
</reference>
<keyword evidence="3" id="KW-0472">Membrane</keyword>
<keyword evidence="6" id="KW-1185">Reference proteome</keyword>
<comment type="subcellular location">
    <subcellularLocation>
        <location evidence="1">Membrane</location>
    </subcellularLocation>
</comment>
<keyword evidence="2" id="KW-0812">Transmembrane</keyword>
<proteinExistence type="predicted"/>
<protein>
    <submittedName>
        <fullName evidence="5">Uncharacterized protein</fullName>
    </submittedName>
</protein>
<evidence type="ECO:0000256" key="3">
    <source>
        <dbReference type="ARBA" id="ARBA00023136"/>
    </source>
</evidence>
<evidence type="ECO:0000313" key="5">
    <source>
        <dbReference type="EMBL" id="KAK7201660.1"/>
    </source>
</evidence>